<feature type="signal peptide" evidence="1">
    <location>
        <begin position="1"/>
        <end position="18"/>
    </location>
</feature>
<protein>
    <submittedName>
        <fullName evidence="2">Delayed-type hypersensitivity antigen-related protein</fullName>
    </submittedName>
</protein>
<evidence type="ECO:0000313" key="3">
    <source>
        <dbReference type="Proteomes" id="UP000002748"/>
    </source>
</evidence>
<feature type="chain" id="PRO_5003817451" evidence="1">
    <location>
        <begin position="19"/>
        <end position="306"/>
    </location>
</feature>
<evidence type="ECO:0000256" key="1">
    <source>
        <dbReference type="SAM" id="SignalP"/>
    </source>
</evidence>
<sequence>MLLGAFLAILVMLMPASAASVEKRTFWADDGDNTPFVGCYNTLALWTTILNAWITHKSSGDECAAYCNNRQKGFSYWERSTGLCKCAYGEPGSFLGVSLLKNGYGKGSPNNCPGGYWDTRVLRSRYQFKGCTRDVNTRDASFNSVRDRLFFKASGLAGIFRNSCKGSQFLVTHPTRIGIFSQWYCYGEPASAIRSDYCSQDTFYVYSTPSGPVPSGLRRRQEPARIDEVFEQEQEYLADQCLKLGRETCYADASQEHWECVDTQNEQMSCGGCRWGAFKAQKNAKDGINCQAFGDDTTCLAGVCRP</sequence>
<name>J8TSR8_TRIAS</name>
<keyword evidence="1" id="KW-0732">Signal</keyword>
<dbReference type="EMBL" id="ALBS01000002">
    <property type="protein sequence ID" value="EJT53269.1"/>
    <property type="molecule type" value="Genomic_DNA"/>
</dbReference>
<dbReference type="AlphaFoldDB" id="J8TSR8"/>
<proteinExistence type="predicted"/>
<organism evidence="2 3">
    <name type="scientific">Trichosporon asahii var. asahii (strain ATCC 90039 / CBS 2479 / JCM 2466 / KCTC 7840 / NBRC 103889/ NCYC 2677 / UAMH 7654)</name>
    <name type="common">Yeast</name>
    <dbReference type="NCBI Taxonomy" id="1186058"/>
    <lineage>
        <taxon>Eukaryota</taxon>
        <taxon>Fungi</taxon>
        <taxon>Dikarya</taxon>
        <taxon>Basidiomycota</taxon>
        <taxon>Agaricomycotina</taxon>
        <taxon>Tremellomycetes</taxon>
        <taxon>Trichosporonales</taxon>
        <taxon>Trichosporonaceae</taxon>
        <taxon>Trichosporon</taxon>
    </lineage>
</organism>
<dbReference type="HOGENOM" id="CLU_909693_0_0_1"/>
<dbReference type="RefSeq" id="XP_014184182.1">
    <property type="nucleotide sequence ID" value="XM_014328707.1"/>
</dbReference>
<comment type="caution">
    <text evidence="2">The sequence shown here is derived from an EMBL/GenBank/DDBJ whole genome shotgun (WGS) entry which is preliminary data.</text>
</comment>
<dbReference type="GeneID" id="25988744"/>
<dbReference type="KEGG" id="tasa:A1Q1_05232"/>
<dbReference type="Proteomes" id="UP000002748">
    <property type="component" value="Unassembled WGS sequence"/>
</dbReference>
<accession>J8TSR8</accession>
<evidence type="ECO:0000313" key="2">
    <source>
        <dbReference type="EMBL" id="EJT53269.1"/>
    </source>
</evidence>
<reference evidence="2 3" key="1">
    <citation type="journal article" date="2012" name="Eukaryot. Cell">
        <title>Draft genome sequence of CBS 2479, the standard type strain of Trichosporon asahii.</title>
        <authorList>
            <person name="Yang R.Y."/>
            <person name="Li H.T."/>
            <person name="Zhu H."/>
            <person name="Zhou G.P."/>
            <person name="Wang M."/>
            <person name="Wang L."/>
        </authorList>
    </citation>
    <scope>NUCLEOTIDE SEQUENCE [LARGE SCALE GENOMIC DNA]</scope>
    <source>
        <strain evidence="3">ATCC 90039 / CBS 2479 / JCM 2466 / KCTC 7840 / NCYC 2677 / UAMH 7654</strain>
    </source>
</reference>
<dbReference type="OrthoDB" id="439917at2759"/>
<gene>
    <name evidence="2" type="ORF">A1Q1_05232</name>
</gene>
<dbReference type="VEuPathDB" id="FungiDB:A1Q1_05232"/>